<dbReference type="AlphaFoldDB" id="A0A0A1WR77"/>
<reference evidence="2" key="2">
    <citation type="journal article" date="2015" name="Gigascience">
        <title>Reconstructing a comprehensive transcriptome assembly of a white-pupal translocated strain of the pest fruit fly Bactrocera cucurbitae.</title>
        <authorList>
            <person name="Sim S.B."/>
            <person name="Calla B."/>
            <person name="Hall B."/>
            <person name="DeRego T."/>
            <person name="Geib S.M."/>
        </authorList>
    </citation>
    <scope>NUCLEOTIDE SEQUENCE</scope>
</reference>
<accession>A0A0A1WR77</accession>
<evidence type="ECO:0000313" key="2">
    <source>
        <dbReference type="EMBL" id="JAD00938.1"/>
    </source>
</evidence>
<name>A0A0A1WR77_ZEUCU</name>
<feature type="signal peptide" evidence="1">
    <location>
        <begin position="1"/>
        <end position="24"/>
    </location>
</feature>
<organism evidence="2">
    <name type="scientific">Zeugodacus cucurbitae</name>
    <name type="common">Melon fruit fly</name>
    <name type="synonym">Bactrocera cucurbitae</name>
    <dbReference type="NCBI Taxonomy" id="28588"/>
    <lineage>
        <taxon>Eukaryota</taxon>
        <taxon>Metazoa</taxon>
        <taxon>Ecdysozoa</taxon>
        <taxon>Arthropoda</taxon>
        <taxon>Hexapoda</taxon>
        <taxon>Insecta</taxon>
        <taxon>Pterygota</taxon>
        <taxon>Neoptera</taxon>
        <taxon>Endopterygota</taxon>
        <taxon>Diptera</taxon>
        <taxon>Brachycera</taxon>
        <taxon>Muscomorpha</taxon>
        <taxon>Tephritoidea</taxon>
        <taxon>Tephritidae</taxon>
        <taxon>Zeugodacus</taxon>
        <taxon>Zeugodacus</taxon>
    </lineage>
</organism>
<feature type="chain" id="PRO_5001982802" evidence="1">
    <location>
        <begin position="25"/>
        <end position="226"/>
    </location>
</feature>
<keyword evidence="1" id="KW-0732">Signal</keyword>
<proteinExistence type="predicted"/>
<sequence length="226" mass="26245">MGRISGCLLCTLVLLASAINYSNTAPAPAHESMFKFETEIERTMFEFFVNLFKYLHASLDKSRELLEQVLKDEVIAQKNDLEKSKELLMDYIVEAKERVKPLPADISTVDGFLYIVTQIHTLNTFEDIVQRYNTTSLPKPTDEDILIEAALKRNGLDALISELKNNKMVFFDEFLRKMGIYVKNLSEEDRIKNNKVVEWYQKYTDSTDEQKANDVFTHFAQMFARF</sequence>
<protein>
    <submittedName>
        <fullName evidence="2">Spindle pole body component SPC42</fullName>
    </submittedName>
</protein>
<gene>
    <name evidence="2" type="primary">SPC42_1</name>
    <name evidence="2" type="ORF">g.10228</name>
</gene>
<evidence type="ECO:0000256" key="1">
    <source>
        <dbReference type="SAM" id="SignalP"/>
    </source>
</evidence>
<dbReference type="EMBL" id="GBXI01013354">
    <property type="protein sequence ID" value="JAD00938.1"/>
    <property type="molecule type" value="Transcribed_RNA"/>
</dbReference>
<reference evidence="2" key="1">
    <citation type="submission" date="2014-11" db="EMBL/GenBank/DDBJ databases">
        <authorList>
            <person name="Geib S."/>
        </authorList>
    </citation>
    <scope>NUCLEOTIDE SEQUENCE</scope>
</reference>